<feature type="repeat" description="ANK" evidence="3">
    <location>
        <begin position="410"/>
        <end position="444"/>
    </location>
</feature>
<dbReference type="SUPFAM" id="SSF48403">
    <property type="entry name" value="Ankyrin repeat"/>
    <property type="match status" value="2"/>
</dbReference>
<evidence type="ECO:0000313" key="4">
    <source>
        <dbReference type="EMBL" id="PNP43128.1"/>
    </source>
</evidence>
<dbReference type="Pfam" id="PF12796">
    <property type="entry name" value="Ank_2"/>
    <property type="match status" value="2"/>
</dbReference>
<dbReference type="EMBL" id="MTYH01000049">
    <property type="protein sequence ID" value="PNP43128.1"/>
    <property type="molecule type" value="Genomic_DNA"/>
</dbReference>
<comment type="caution">
    <text evidence="4">The sequence shown here is derived from an EMBL/GenBank/DDBJ whole genome shotgun (WGS) entry which is preliminary data.</text>
</comment>
<dbReference type="SMART" id="SM00248">
    <property type="entry name" value="ANK"/>
    <property type="match status" value="12"/>
</dbReference>
<proteinExistence type="predicted"/>
<protein>
    <submittedName>
        <fullName evidence="4">Uncharacterized protein</fullName>
    </submittedName>
</protein>
<keyword evidence="2 3" id="KW-0040">ANK repeat</keyword>
<feature type="repeat" description="ANK" evidence="3">
    <location>
        <begin position="175"/>
        <end position="207"/>
    </location>
</feature>
<gene>
    <name evidence="4" type="ORF">TGAMA5MH_05061</name>
</gene>
<evidence type="ECO:0000256" key="2">
    <source>
        <dbReference type="ARBA" id="ARBA00023043"/>
    </source>
</evidence>
<dbReference type="PANTHER" id="PTHR24198">
    <property type="entry name" value="ANKYRIN REPEAT AND PROTEIN KINASE DOMAIN-CONTAINING PROTEIN"/>
    <property type="match status" value="1"/>
</dbReference>
<feature type="repeat" description="ANK" evidence="3">
    <location>
        <begin position="308"/>
        <end position="340"/>
    </location>
</feature>
<evidence type="ECO:0000256" key="3">
    <source>
        <dbReference type="PROSITE-ProRule" id="PRU00023"/>
    </source>
</evidence>
<accession>A0A2K0TC79</accession>
<dbReference type="PANTHER" id="PTHR24198:SF165">
    <property type="entry name" value="ANKYRIN REPEAT-CONTAINING PROTEIN-RELATED"/>
    <property type="match status" value="1"/>
</dbReference>
<dbReference type="OrthoDB" id="4900391at2759"/>
<dbReference type="Proteomes" id="UP000236546">
    <property type="component" value="Unassembled WGS sequence"/>
</dbReference>
<dbReference type="InterPro" id="IPR002110">
    <property type="entry name" value="Ankyrin_rpt"/>
</dbReference>
<dbReference type="Pfam" id="PF13637">
    <property type="entry name" value="Ank_4"/>
    <property type="match status" value="1"/>
</dbReference>
<name>A0A2K0TC79_9HYPO</name>
<sequence length="528" mass="58227">MLLNGGAKPNIPGAKGLTALSSTIKYGPTVVAEMLLRSLGNLNAEISKGYSSLGEIFHYNYKEAILGNSENSLGQLDHAADEHVKYLINVVLDLGMDLNRPTTSGWLPLIHAIQTEQPSRVRLLLERNPRPANVNQKDPRILWSPLRWAIDYHNQLDVLRLLIEHGANVNEQDSDGWTPLISAVKSNNEDKVWLLLKGGAKPDLPDPNNWTALLHAIYGRNKNIIWLLVSNKANVCVHNNKAFTLAMEHHDHSLAWLLLEHGADLNATDDNGMTPLHRACSSDDANNAKDVRLLLQWGADASRQDKTRSHTPLHIAVRKGLDNVVVQLASQTDHLEITDSCGHTALMLAILYPSKSIVRVLLNNGASCTTRDPIGRTATHYAACNGFNNALELMLRSASSPDDVNLKDDRGYTALHHALTNKKANTQTIRILVEGGANLYAEENKGAMTPLMLAVYLGKKLFVGELLKAGVDVYKQNSQGLTVVDIYNPRTPKEIRSLIEKAMPRASQKAYGHGRGMYGNQRQTWQAA</sequence>
<organism evidence="4 5">
    <name type="scientific">Trichoderma gamsii</name>
    <dbReference type="NCBI Taxonomy" id="398673"/>
    <lineage>
        <taxon>Eukaryota</taxon>
        <taxon>Fungi</taxon>
        <taxon>Dikarya</taxon>
        <taxon>Ascomycota</taxon>
        <taxon>Pezizomycotina</taxon>
        <taxon>Sordariomycetes</taxon>
        <taxon>Hypocreomycetidae</taxon>
        <taxon>Hypocreales</taxon>
        <taxon>Hypocreaceae</taxon>
        <taxon>Trichoderma</taxon>
    </lineage>
</organism>
<dbReference type="Pfam" id="PF00023">
    <property type="entry name" value="Ank"/>
    <property type="match status" value="1"/>
</dbReference>
<dbReference type="Gene3D" id="1.25.40.20">
    <property type="entry name" value="Ankyrin repeat-containing domain"/>
    <property type="match status" value="3"/>
</dbReference>
<reference evidence="4 5" key="1">
    <citation type="submission" date="2017-02" db="EMBL/GenBank/DDBJ databases">
        <title>Genomes of Trichoderma spp. with biocontrol activity.</title>
        <authorList>
            <person name="Gardiner D."/>
            <person name="Kazan K."/>
            <person name="Vos C."/>
            <person name="Harvey P."/>
        </authorList>
    </citation>
    <scope>NUCLEOTIDE SEQUENCE [LARGE SCALE GENOMIC DNA]</scope>
    <source>
        <strain evidence="4 5">A5MH</strain>
    </source>
</reference>
<evidence type="ECO:0000313" key="5">
    <source>
        <dbReference type="Proteomes" id="UP000236546"/>
    </source>
</evidence>
<feature type="repeat" description="ANK" evidence="3">
    <location>
        <begin position="238"/>
        <end position="270"/>
    </location>
</feature>
<dbReference type="AlphaFoldDB" id="A0A2K0TC79"/>
<feature type="repeat" description="ANK" evidence="3">
    <location>
        <begin position="446"/>
        <end position="478"/>
    </location>
</feature>
<dbReference type="InterPro" id="IPR036770">
    <property type="entry name" value="Ankyrin_rpt-contain_sf"/>
</dbReference>
<feature type="repeat" description="ANK" evidence="3">
    <location>
        <begin position="271"/>
        <end position="306"/>
    </location>
</feature>
<dbReference type="PROSITE" id="PS50088">
    <property type="entry name" value="ANK_REPEAT"/>
    <property type="match status" value="8"/>
</dbReference>
<feature type="repeat" description="ANK" evidence="3">
    <location>
        <begin position="341"/>
        <end position="373"/>
    </location>
</feature>
<feature type="repeat" description="ANK" evidence="3">
    <location>
        <begin position="144"/>
        <end position="174"/>
    </location>
</feature>
<dbReference type="PROSITE" id="PS50297">
    <property type="entry name" value="ANK_REP_REGION"/>
    <property type="match status" value="4"/>
</dbReference>
<evidence type="ECO:0000256" key="1">
    <source>
        <dbReference type="ARBA" id="ARBA00022737"/>
    </source>
</evidence>
<keyword evidence="1" id="KW-0677">Repeat</keyword>